<keyword evidence="4" id="KW-0479">Metal-binding</keyword>
<dbReference type="EMBL" id="BMIG01000010">
    <property type="protein sequence ID" value="GGB05245.1"/>
    <property type="molecule type" value="Genomic_DNA"/>
</dbReference>
<comment type="catalytic activity">
    <reaction evidence="4">
        <text>alpha,alpha-trehalose 6-phosphate + H2O = alpha,alpha-trehalose + phosphate</text>
        <dbReference type="Rhea" id="RHEA:23420"/>
        <dbReference type="ChEBI" id="CHEBI:15377"/>
        <dbReference type="ChEBI" id="CHEBI:16551"/>
        <dbReference type="ChEBI" id="CHEBI:43474"/>
        <dbReference type="ChEBI" id="CHEBI:58429"/>
        <dbReference type="EC" id="3.1.3.12"/>
    </reaction>
</comment>
<dbReference type="InterPro" id="IPR036412">
    <property type="entry name" value="HAD-like_sf"/>
</dbReference>
<reference evidence="5" key="2">
    <citation type="submission" date="2020-09" db="EMBL/GenBank/DDBJ databases">
        <authorList>
            <person name="Sun Q."/>
            <person name="Zhou Y."/>
        </authorList>
    </citation>
    <scope>NUCLEOTIDE SEQUENCE</scope>
    <source>
        <strain evidence="5">CGMCC 1.15322</strain>
    </source>
</reference>
<comment type="caution">
    <text evidence="5">The sequence shown here is derived from an EMBL/GenBank/DDBJ whole genome shotgun (WGS) entry which is preliminary data.</text>
</comment>
<dbReference type="RefSeq" id="WP_188709110.1">
    <property type="nucleotide sequence ID" value="NZ_BMIG01000010.1"/>
</dbReference>
<dbReference type="InterPro" id="IPR003337">
    <property type="entry name" value="Trehalose_PPase"/>
</dbReference>
<dbReference type="NCBIfam" id="TIGR00685">
    <property type="entry name" value="T6PP"/>
    <property type="match status" value="1"/>
</dbReference>
<dbReference type="NCBIfam" id="TIGR01484">
    <property type="entry name" value="HAD-SF-IIB"/>
    <property type="match status" value="1"/>
</dbReference>
<dbReference type="PANTHER" id="PTHR43768:SF3">
    <property type="entry name" value="TREHALOSE 6-PHOSPHATE PHOSPHATASE"/>
    <property type="match status" value="1"/>
</dbReference>
<comment type="similarity">
    <text evidence="2 4">Belongs to the trehalose phosphatase family.</text>
</comment>
<sequence>MHKPHEMLPRITARTALFLDFDGTLVEIASRPDAVIIPPTLTSNLAALYGQLGGALALVSGRRLLDLDGFLAPLQLPAAVEHGAQRRNVQGQMISAPATDLRHVLAAAEGLIQQYPDLQLEHKNLALSLHYRHAPELEALCLQVMQTAVANSSGLQLMQGKCVIDLKPTGVSKGTAIAAFMAEAPFVGRVPVFAGDDVTDEDGFEEVQRMGGHAVKVGAGATSALYRCAGVPAMADWLQAALVPSLASRAESLPS</sequence>
<comment type="cofactor">
    <cofactor evidence="4">
        <name>Mg(2+)</name>
        <dbReference type="ChEBI" id="CHEBI:18420"/>
    </cofactor>
</comment>
<evidence type="ECO:0000313" key="5">
    <source>
        <dbReference type="EMBL" id="GGB05245.1"/>
    </source>
</evidence>
<evidence type="ECO:0000256" key="1">
    <source>
        <dbReference type="ARBA" id="ARBA00005199"/>
    </source>
</evidence>
<dbReference type="InterPro" id="IPR006379">
    <property type="entry name" value="HAD-SF_hydro_IIB"/>
</dbReference>
<comment type="pathway">
    <text evidence="1 4">Glycan biosynthesis; trehalose biosynthesis.</text>
</comment>
<dbReference type="GO" id="GO:0046872">
    <property type="term" value="F:metal ion binding"/>
    <property type="evidence" value="ECO:0007669"/>
    <property type="project" value="UniProtKB-KW"/>
</dbReference>
<reference evidence="5" key="1">
    <citation type="journal article" date="2014" name="Int. J. Syst. Evol. Microbiol.">
        <title>Complete genome sequence of Corynebacterium casei LMG S-19264T (=DSM 44701T), isolated from a smear-ripened cheese.</title>
        <authorList>
            <consortium name="US DOE Joint Genome Institute (JGI-PGF)"/>
            <person name="Walter F."/>
            <person name="Albersmeier A."/>
            <person name="Kalinowski J."/>
            <person name="Ruckert C."/>
        </authorList>
    </citation>
    <scope>NUCLEOTIDE SEQUENCE</scope>
    <source>
        <strain evidence="5">CGMCC 1.15322</strain>
    </source>
</reference>
<dbReference type="Pfam" id="PF02358">
    <property type="entry name" value="Trehalose_PPase"/>
    <property type="match status" value="1"/>
</dbReference>
<evidence type="ECO:0000256" key="3">
    <source>
        <dbReference type="ARBA" id="ARBA00022801"/>
    </source>
</evidence>
<dbReference type="PANTHER" id="PTHR43768">
    <property type="entry name" value="TREHALOSE 6-PHOSPHATE PHOSPHATASE"/>
    <property type="match status" value="1"/>
</dbReference>
<dbReference type="InterPro" id="IPR044651">
    <property type="entry name" value="OTSB-like"/>
</dbReference>
<evidence type="ECO:0000256" key="4">
    <source>
        <dbReference type="RuleBase" id="RU361117"/>
    </source>
</evidence>
<keyword evidence="4" id="KW-0460">Magnesium</keyword>
<accession>A0A916SKE4</accession>
<dbReference type="Gene3D" id="3.30.70.1020">
    <property type="entry name" value="Trehalose-6-phosphate phosphatase related protein, domain 2"/>
    <property type="match status" value="1"/>
</dbReference>
<dbReference type="EC" id="3.1.3.12" evidence="4"/>
<dbReference type="GO" id="GO:0005992">
    <property type="term" value="P:trehalose biosynthetic process"/>
    <property type="evidence" value="ECO:0007669"/>
    <property type="project" value="InterPro"/>
</dbReference>
<dbReference type="Gene3D" id="3.40.50.1000">
    <property type="entry name" value="HAD superfamily/HAD-like"/>
    <property type="match status" value="1"/>
</dbReference>
<comment type="function">
    <text evidence="4">Removes the phosphate from trehalose 6-phosphate to produce free trehalose.</text>
</comment>
<dbReference type="AlphaFoldDB" id="A0A916SKE4"/>
<dbReference type="CDD" id="cd01627">
    <property type="entry name" value="HAD_TPP"/>
    <property type="match status" value="1"/>
</dbReference>
<name>A0A916SKE4_9BURK</name>
<dbReference type="Proteomes" id="UP000620596">
    <property type="component" value="Unassembled WGS sequence"/>
</dbReference>
<keyword evidence="3 4" id="KW-0378">Hydrolase</keyword>
<dbReference type="GO" id="GO:0004805">
    <property type="term" value="F:trehalose-phosphatase activity"/>
    <property type="evidence" value="ECO:0007669"/>
    <property type="project" value="UniProtKB-EC"/>
</dbReference>
<dbReference type="SUPFAM" id="SSF56784">
    <property type="entry name" value="HAD-like"/>
    <property type="match status" value="1"/>
</dbReference>
<protein>
    <recommendedName>
        <fullName evidence="4">Trehalose 6-phosphate phosphatase</fullName>
        <ecNumber evidence="4">3.1.3.12</ecNumber>
    </recommendedName>
</protein>
<evidence type="ECO:0000256" key="2">
    <source>
        <dbReference type="ARBA" id="ARBA00008770"/>
    </source>
</evidence>
<organism evidence="5 6">
    <name type="scientific">Polaromonas eurypsychrophila</name>
    <dbReference type="NCBI Taxonomy" id="1614635"/>
    <lineage>
        <taxon>Bacteria</taxon>
        <taxon>Pseudomonadati</taxon>
        <taxon>Pseudomonadota</taxon>
        <taxon>Betaproteobacteria</taxon>
        <taxon>Burkholderiales</taxon>
        <taxon>Comamonadaceae</taxon>
        <taxon>Polaromonas</taxon>
    </lineage>
</organism>
<dbReference type="InterPro" id="IPR023214">
    <property type="entry name" value="HAD_sf"/>
</dbReference>
<proteinExistence type="inferred from homology"/>
<gene>
    <name evidence="5" type="primary">otsB</name>
    <name evidence="5" type="ORF">GCM10011496_27730</name>
</gene>
<evidence type="ECO:0000313" key="6">
    <source>
        <dbReference type="Proteomes" id="UP000620596"/>
    </source>
</evidence>
<keyword evidence="6" id="KW-1185">Reference proteome</keyword>